<reference evidence="3" key="1">
    <citation type="submission" date="2016-09" db="EMBL/GenBank/DDBJ databases">
        <authorList>
            <person name="Varghese N."/>
            <person name="Submissions S."/>
        </authorList>
    </citation>
    <scope>NUCLEOTIDE SEQUENCE [LARGE SCALE GENOMIC DNA]</scope>
    <source>
        <strain evidence="3">ANC 4422</strain>
    </source>
</reference>
<dbReference type="GO" id="GO:0009882">
    <property type="term" value="F:blue light photoreceptor activity"/>
    <property type="evidence" value="ECO:0007669"/>
    <property type="project" value="InterPro"/>
</dbReference>
<dbReference type="EMBL" id="FMYL01000002">
    <property type="protein sequence ID" value="SDB84589.1"/>
    <property type="molecule type" value="Genomic_DNA"/>
</dbReference>
<dbReference type="InterPro" id="IPR036046">
    <property type="entry name" value="Acylphosphatase-like_dom_sf"/>
</dbReference>
<evidence type="ECO:0000313" key="2">
    <source>
        <dbReference type="EMBL" id="SDB84589.1"/>
    </source>
</evidence>
<name>A0A1G6GRR6_9GAMM</name>
<sequence length="157" mass="18397">MKIQSSYFGLVVLQEDETLVETLHSLQNLILNFSHTNHITGVFYYANLSFYHCIEGESDVVERLLFALNKLNKLGSITHINTIDDLNESLYSEWSMRYVKKESVIFGFFKERNIFRFTPLCLSKKDQKKLVDVIATQFTIAKKKTYKRGYKVRNLIL</sequence>
<dbReference type="SUPFAM" id="SSF54975">
    <property type="entry name" value="Acylphosphatase/BLUF domain-like"/>
    <property type="match status" value="1"/>
</dbReference>
<dbReference type="Pfam" id="PF04940">
    <property type="entry name" value="BLUF"/>
    <property type="match status" value="1"/>
</dbReference>
<dbReference type="Gene3D" id="3.30.70.100">
    <property type="match status" value="1"/>
</dbReference>
<dbReference type="Proteomes" id="UP000242501">
    <property type="component" value="Unassembled WGS sequence"/>
</dbReference>
<dbReference type="AlphaFoldDB" id="A0A1G6GRR6"/>
<organism evidence="2 3">
    <name type="scientific">Acinetobacter boissieri</name>
    <dbReference type="NCBI Taxonomy" id="1219383"/>
    <lineage>
        <taxon>Bacteria</taxon>
        <taxon>Pseudomonadati</taxon>
        <taxon>Pseudomonadota</taxon>
        <taxon>Gammaproteobacteria</taxon>
        <taxon>Moraxellales</taxon>
        <taxon>Moraxellaceae</taxon>
        <taxon>Acinetobacter</taxon>
    </lineage>
</organism>
<dbReference type="PROSITE" id="PS50925">
    <property type="entry name" value="BLUF"/>
    <property type="match status" value="1"/>
</dbReference>
<proteinExistence type="predicted"/>
<evidence type="ECO:0000313" key="3">
    <source>
        <dbReference type="Proteomes" id="UP000242501"/>
    </source>
</evidence>
<dbReference type="InterPro" id="IPR007024">
    <property type="entry name" value="BLUF_domain"/>
</dbReference>
<accession>A0A1G6GRR6</accession>
<keyword evidence="3" id="KW-1185">Reference proteome</keyword>
<dbReference type="GO" id="GO:0071949">
    <property type="term" value="F:FAD binding"/>
    <property type="evidence" value="ECO:0007669"/>
    <property type="project" value="InterPro"/>
</dbReference>
<evidence type="ECO:0000259" key="1">
    <source>
        <dbReference type="PROSITE" id="PS50925"/>
    </source>
</evidence>
<dbReference type="RefSeq" id="WP_092746777.1">
    <property type="nucleotide sequence ID" value="NZ_FMYL01000002.1"/>
</dbReference>
<feature type="domain" description="BLUF" evidence="1">
    <location>
        <begin position="2"/>
        <end position="97"/>
    </location>
</feature>
<gene>
    <name evidence="2" type="ORF">SAMN05421733_10279</name>
</gene>
<protein>
    <submittedName>
        <fullName evidence="2">Sensors of blue-light using FAD</fullName>
    </submittedName>
</protein>